<evidence type="ECO:0000313" key="9">
    <source>
        <dbReference type="Proteomes" id="UP000177602"/>
    </source>
</evidence>
<dbReference type="InterPro" id="IPR000086">
    <property type="entry name" value="NUDIX_hydrolase_dom"/>
</dbReference>
<dbReference type="InterPro" id="IPR015797">
    <property type="entry name" value="NUDIX_hydrolase-like_dom_sf"/>
</dbReference>
<dbReference type="PROSITE" id="PS51462">
    <property type="entry name" value="NUDIX"/>
    <property type="match status" value="1"/>
</dbReference>
<dbReference type="SUPFAM" id="SSF55811">
    <property type="entry name" value="Nudix"/>
    <property type="match status" value="1"/>
</dbReference>
<dbReference type="InterPro" id="IPR035926">
    <property type="entry name" value="NusB-like_sf"/>
</dbReference>
<organism evidence="8 9">
    <name type="scientific">Candidatus Nomurabacteria bacterium RIFCSPHIGHO2_01_FULL_40_12</name>
    <dbReference type="NCBI Taxonomy" id="1801737"/>
    <lineage>
        <taxon>Bacteria</taxon>
        <taxon>Candidatus Nomuraibacteriota</taxon>
    </lineage>
</organism>
<keyword evidence="5 6" id="KW-0804">Transcription</keyword>
<dbReference type="EMBL" id="MFTN01000006">
    <property type="protein sequence ID" value="OGI63341.1"/>
    <property type="molecule type" value="Genomic_DNA"/>
</dbReference>
<dbReference type="InterPro" id="IPR006027">
    <property type="entry name" value="NusB_RsmB_TIM44"/>
</dbReference>
<dbReference type="Proteomes" id="UP000177602">
    <property type="component" value="Unassembled WGS sequence"/>
</dbReference>
<dbReference type="PANTHER" id="PTHR11078:SF3">
    <property type="entry name" value="ANTITERMINATION NUSB DOMAIN-CONTAINING PROTEIN"/>
    <property type="match status" value="1"/>
</dbReference>
<comment type="similarity">
    <text evidence="1 6">Belongs to the NusB family.</text>
</comment>
<gene>
    <name evidence="6" type="primary">nusB</name>
    <name evidence="8" type="ORF">A2818_01350</name>
</gene>
<sequence length="320" mass="36007">MANRHLSRSLVLQTLFEWDFLPAEKKSSVSINEEIKKILNRNLKEFAPGLEDDNFVFSLAEEVLKKRAVIDEIIEISAPDWPIDKISVVDRNILRIGLTELLFSDRSQVPPKVAINEAIELAKTFGGENSGKFVNGVLGAVYKELGEPGKEQASKKRNYNGFKESKEPQELTDIAKLPVENLGGALVYTKKDGNILFALVHDVFGYWTFSKGKVEINENIEEGTIREIKEEIGLDIVIKDKLGENEYVATHPERGKSLKKVVYFLAYSEYQDLQLEKSGGLDGARWFELSLIPGLRIYNDIIPLITKAIEIISNKKSIAP</sequence>
<accession>A0A1F6V0P3</accession>
<reference evidence="8 9" key="1">
    <citation type="journal article" date="2016" name="Nat. Commun.">
        <title>Thousands of microbial genomes shed light on interconnected biogeochemical processes in an aquifer system.</title>
        <authorList>
            <person name="Anantharaman K."/>
            <person name="Brown C.T."/>
            <person name="Hug L.A."/>
            <person name="Sharon I."/>
            <person name="Castelle C.J."/>
            <person name="Probst A.J."/>
            <person name="Thomas B.C."/>
            <person name="Singh A."/>
            <person name="Wilkins M.J."/>
            <person name="Karaoz U."/>
            <person name="Brodie E.L."/>
            <person name="Williams K.H."/>
            <person name="Hubbard S.S."/>
            <person name="Banfield J.F."/>
        </authorList>
    </citation>
    <scope>NUCLEOTIDE SEQUENCE [LARGE SCALE GENOMIC DNA]</scope>
</reference>
<evidence type="ECO:0000259" key="7">
    <source>
        <dbReference type="PROSITE" id="PS51462"/>
    </source>
</evidence>
<dbReference type="SUPFAM" id="SSF48013">
    <property type="entry name" value="NusB-like"/>
    <property type="match status" value="1"/>
</dbReference>
<dbReference type="GO" id="GO:0005829">
    <property type="term" value="C:cytosol"/>
    <property type="evidence" value="ECO:0007669"/>
    <property type="project" value="TreeGrafter"/>
</dbReference>
<evidence type="ECO:0000256" key="2">
    <source>
        <dbReference type="ARBA" id="ARBA00022814"/>
    </source>
</evidence>
<dbReference type="GO" id="GO:0003723">
    <property type="term" value="F:RNA binding"/>
    <property type="evidence" value="ECO:0007669"/>
    <property type="project" value="UniProtKB-UniRule"/>
</dbReference>
<protein>
    <recommendedName>
        <fullName evidence="6">Transcription antitermination protein NusB</fullName>
    </recommendedName>
    <alternativeName>
        <fullName evidence="6">Antitermination factor NusB</fullName>
    </alternativeName>
</protein>
<evidence type="ECO:0000256" key="4">
    <source>
        <dbReference type="ARBA" id="ARBA00023015"/>
    </source>
</evidence>
<name>A0A1F6V0P3_9BACT</name>
<keyword evidence="4 6" id="KW-0805">Transcription regulation</keyword>
<evidence type="ECO:0000256" key="1">
    <source>
        <dbReference type="ARBA" id="ARBA00005952"/>
    </source>
</evidence>
<dbReference type="STRING" id="1801737.A2818_01350"/>
<proteinExistence type="inferred from homology"/>
<dbReference type="GO" id="GO:0031564">
    <property type="term" value="P:transcription antitermination"/>
    <property type="evidence" value="ECO:0007669"/>
    <property type="project" value="UniProtKB-KW"/>
</dbReference>
<dbReference type="Gene3D" id="1.10.940.10">
    <property type="entry name" value="NusB-like"/>
    <property type="match status" value="1"/>
</dbReference>
<dbReference type="Pfam" id="PF01029">
    <property type="entry name" value="NusB"/>
    <property type="match status" value="1"/>
</dbReference>
<dbReference type="Gene3D" id="3.90.79.10">
    <property type="entry name" value="Nucleoside Triphosphate Pyrophosphohydrolase"/>
    <property type="match status" value="1"/>
</dbReference>
<evidence type="ECO:0000256" key="6">
    <source>
        <dbReference type="HAMAP-Rule" id="MF_00073"/>
    </source>
</evidence>
<dbReference type="InterPro" id="IPR011605">
    <property type="entry name" value="NusB_fam"/>
</dbReference>
<evidence type="ECO:0000313" key="8">
    <source>
        <dbReference type="EMBL" id="OGI63341.1"/>
    </source>
</evidence>
<evidence type="ECO:0000256" key="5">
    <source>
        <dbReference type="ARBA" id="ARBA00023163"/>
    </source>
</evidence>
<comment type="function">
    <text evidence="6">Involved in transcription antitermination. Required for transcription of ribosomal RNA (rRNA) genes. Binds specifically to the boxA antiterminator sequence of the ribosomal RNA (rrn) operons.</text>
</comment>
<dbReference type="HAMAP" id="MF_00073">
    <property type="entry name" value="NusB"/>
    <property type="match status" value="1"/>
</dbReference>
<keyword evidence="2 6" id="KW-0889">Transcription antitermination</keyword>
<comment type="caution">
    <text evidence="8">The sequence shown here is derived from an EMBL/GenBank/DDBJ whole genome shotgun (WGS) entry which is preliminary data.</text>
</comment>
<evidence type="ECO:0000256" key="3">
    <source>
        <dbReference type="ARBA" id="ARBA00022884"/>
    </source>
</evidence>
<dbReference type="Pfam" id="PF00293">
    <property type="entry name" value="NUDIX"/>
    <property type="match status" value="1"/>
</dbReference>
<dbReference type="NCBIfam" id="TIGR01951">
    <property type="entry name" value="nusB"/>
    <property type="match status" value="1"/>
</dbReference>
<dbReference type="AlphaFoldDB" id="A0A1F6V0P3"/>
<keyword evidence="3 6" id="KW-0694">RNA-binding</keyword>
<feature type="domain" description="Nudix hydrolase" evidence="7">
    <location>
        <begin position="178"/>
        <end position="309"/>
    </location>
</feature>
<dbReference type="PANTHER" id="PTHR11078">
    <property type="entry name" value="N UTILIZATION SUBSTANCE PROTEIN B-RELATED"/>
    <property type="match status" value="1"/>
</dbReference>
<dbReference type="GO" id="GO:0006353">
    <property type="term" value="P:DNA-templated transcription termination"/>
    <property type="evidence" value="ECO:0007669"/>
    <property type="project" value="UniProtKB-UniRule"/>
</dbReference>